<feature type="compositionally biased region" description="Low complexity" evidence="1">
    <location>
        <begin position="136"/>
        <end position="148"/>
    </location>
</feature>
<gene>
    <name evidence="3" type="ORF">JCGZ_00948</name>
</gene>
<reference evidence="3 4" key="1">
    <citation type="journal article" date="2014" name="PLoS ONE">
        <title>Global Analysis of Gene Expression Profiles in Physic Nut (Jatropha curcas L.) Seedlings Exposed to Salt Stress.</title>
        <authorList>
            <person name="Zhang L."/>
            <person name="Zhang C."/>
            <person name="Wu P."/>
            <person name="Chen Y."/>
            <person name="Li M."/>
            <person name="Jiang H."/>
            <person name="Wu G."/>
        </authorList>
    </citation>
    <scope>NUCLEOTIDE SEQUENCE [LARGE SCALE GENOMIC DNA]</scope>
    <source>
        <strain evidence="4">cv. GZQX0401</strain>
        <tissue evidence="3">Young leaves</tissue>
    </source>
</reference>
<organism evidence="3 4">
    <name type="scientific">Jatropha curcas</name>
    <name type="common">Barbados nut</name>
    <dbReference type="NCBI Taxonomy" id="180498"/>
    <lineage>
        <taxon>Eukaryota</taxon>
        <taxon>Viridiplantae</taxon>
        <taxon>Streptophyta</taxon>
        <taxon>Embryophyta</taxon>
        <taxon>Tracheophyta</taxon>
        <taxon>Spermatophyta</taxon>
        <taxon>Magnoliopsida</taxon>
        <taxon>eudicotyledons</taxon>
        <taxon>Gunneridae</taxon>
        <taxon>Pentapetalae</taxon>
        <taxon>rosids</taxon>
        <taxon>fabids</taxon>
        <taxon>Malpighiales</taxon>
        <taxon>Euphorbiaceae</taxon>
        <taxon>Crotonoideae</taxon>
        <taxon>Jatropheae</taxon>
        <taxon>Jatropha</taxon>
    </lineage>
</organism>
<evidence type="ECO:0000256" key="2">
    <source>
        <dbReference type="SAM" id="Phobius"/>
    </source>
</evidence>
<keyword evidence="2" id="KW-1133">Transmembrane helix</keyword>
<dbReference type="Proteomes" id="UP000027138">
    <property type="component" value="Unassembled WGS sequence"/>
</dbReference>
<feature type="transmembrane region" description="Helical" evidence="2">
    <location>
        <begin position="12"/>
        <end position="29"/>
    </location>
</feature>
<protein>
    <submittedName>
        <fullName evidence="3">Uncharacterized protein</fullName>
    </submittedName>
</protein>
<feature type="compositionally biased region" description="Polar residues" evidence="1">
    <location>
        <begin position="149"/>
        <end position="158"/>
    </location>
</feature>
<feature type="region of interest" description="Disordered" evidence="1">
    <location>
        <begin position="118"/>
        <end position="158"/>
    </location>
</feature>
<feature type="compositionally biased region" description="Gly residues" evidence="1">
    <location>
        <begin position="118"/>
        <end position="135"/>
    </location>
</feature>
<evidence type="ECO:0000256" key="1">
    <source>
        <dbReference type="SAM" id="MobiDB-lite"/>
    </source>
</evidence>
<sequence length="158" mass="17017">MAGTLNWELVKGAILAWICAPIAYCFYRFRRLSQRRRQQSLVGYAEESEISETLENEGKGRQLSGVEDDSIGRRYILPKQEKDLWRLVEKKKKKSRLSPFASIGRIQRFKIRTFQLGGAGAGAAGDGDGGGGGVSGTTSNGDDGTRSGVNSGQGSSGA</sequence>
<keyword evidence="2" id="KW-0472">Membrane</keyword>
<dbReference type="EMBL" id="KK914353">
    <property type="protein sequence ID" value="KDP39191.1"/>
    <property type="molecule type" value="Genomic_DNA"/>
</dbReference>
<accession>A0A067KSK0</accession>
<keyword evidence="4" id="KW-1185">Reference proteome</keyword>
<evidence type="ECO:0000313" key="3">
    <source>
        <dbReference type="EMBL" id="KDP39191.1"/>
    </source>
</evidence>
<proteinExistence type="predicted"/>
<keyword evidence="2" id="KW-0812">Transmembrane</keyword>
<name>A0A067KSK0_JATCU</name>
<dbReference type="AlphaFoldDB" id="A0A067KSK0"/>
<evidence type="ECO:0000313" key="4">
    <source>
        <dbReference type="Proteomes" id="UP000027138"/>
    </source>
</evidence>